<evidence type="ECO:0000313" key="1">
    <source>
        <dbReference type="EMBL" id="KKM26107.1"/>
    </source>
</evidence>
<dbReference type="EMBL" id="LAZR01012577">
    <property type="protein sequence ID" value="KKM26107.1"/>
    <property type="molecule type" value="Genomic_DNA"/>
</dbReference>
<organism evidence="1">
    <name type="scientific">marine sediment metagenome</name>
    <dbReference type="NCBI Taxonomy" id="412755"/>
    <lineage>
        <taxon>unclassified sequences</taxon>
        <taxon>metagenomes</taxon>
        <taxon>ecological metagenomes</taxon>
    </lineage>
</organism>
<sequence length="104" mass="12151">MVDLKIWKSKPYVLDEMKFNRFNRQNTIFSRVSNDPQFPSFKKGIYSSHEMIIEQIYLKIKLLVVKNRVTSMLMQRSQVRILPVVKAAVAQLVRALILCSPVPQ</sequence>
<dbReference type="AlphaFoldDB" id="A0A0F9IF61"/>
<proteinExistence type="predicted"/>
<accession>A0A0F9IF61</accession>
<gene>
    <name evidence="1" type="ORF">LCGC14_1588140</name>
</gene>
<protein>
    <submittedName>
        <fullName evidence="1">Uncharacterized protein</fullName>
    </submittedName>
</protein>
<reference evidence="1" key="1">
    <citation type="journal article" date="2015" name="Nature">
        <title>Complex archaea that bridge the gap between prokaryotes and eukaryotes.</title>
        <authorList>
            <person name="Spang A."/>
            <person name="Saw J.H."/>
            <person name="Jorgensen S.L."/>
            <person name="Zaremba-Niedzwiedzka K."/>
            <person name="Martijn J."/>
            <person name="Lind A.E."/>
            <person name="van Eijk R."/>
            <person name="Schleper C."/>
            <person name="Guy L."/>
            <person name="Ettema T.J."/>
        </authorList>
    </citation>
    <scope>NUCLEOTIDE SEQUENCE</scope>
</reference>
<comment type="caution">
    <text evidence="1">The sequence shown here is derived from an EMBL/GenBank/DDBJ whole genome shotgun (WGS) entry which is preliminary data.</text>
</comment>
<name>A0A0F9IF61_9ZZZZ</name>